<evidence type="ECO:0000313" key="2">
    <source>
        <dbReference type="RefSeq" id="XP_075079333.1"/>
    </source>
</evidence>
<reference evidence="2" key="2">
    <citation type="submission" date="2025-08" db="UniProtKB">
        <authorList>
            <consortium name="RefSeq"/>
        </authorList>
    </citation>
    <scope>IDENTIFICATION</scope>
    <source>
        <tissue evidence="2">Leaf</tissue>
    </source>
</reference>
<accession>A0AC58S2Y0</accession>
<sequence length="298" mass="33321">MGTESSTSSSVLQSPPTLIDSSHPLYVHPSDNPGVLLVSVPFSGMGYTSWRKNVLIALSAKNKAELISGRIPQPSPTSPLYDYWVRCNDMVFAWLSNSLSKDIADSVLHCDTARDLWRDIEERYGQSSASRYYQIQREIAGVSQGSSNIASYYTRLRKLWDELRTVAFGPACTCGAEPQCSDGQKLIHFLTGLNETYSNARSNIIMMYLVPTLFTNGPKSFPQKVNFDIKRTTIVCKYYKKTGHSVDKCYKLHGFSSDFKFTKGRKSVACAQVDTSASEDQQFSENITNNHVHGFSKE</sequence>
<name>A0AC58S2Y0_TOBAC</name>
<protein>
    <submittedName>
        <fullName evidence="2">Uncharacterized protein LOC107823391</fullName>
    </submittedName>
</protein>
<organism evidence="1 2">
    <name type="scientific">Nicotiana tabacum</name>
    <name type="common">Common tobacco</name>
    <dbReference type="NCBI Taxonomy" id="4097"/>
    <lineage>
        <taxon>Eukaryota</taxon>
        <taxon>Viridiplantae</taxon>
        <taxon>Streptophyta</taxon>
        <taxon>Embryophyta</taxon>
        <taxon>Tracheophyta</taxon>
        <taxon>Spermatophyta</taxon>
        <taxon>Magnoliopsida</taxon>
        <taxon>eudicotyledons</taxon>
        <taxon>Gunneridae</taxon>
        <taxon>Pentapetalae</taxon>
        <taxon>asterids</taxon>
        <taxon>lamiids</taxon>
        <taxon>Solanales</taxon>
        <taxon>Solanaceae</taxon>
        <taxon>Nicotianoideae</taxon>
        <taxon>Nicotianeae</taxon>
        <taxon>Nicotiana</taxon>
    </lineage>
</organism>
<proteinExistence type="predicted"/>
<evidence type="ECO:0000313" key="1">
    <source>
        <dbReference type="Proteomes" id="UP000790787"/>
    </source>
</evidence>
<dbReference type="Proteomes" id="UP000790787">
    <property type="component" value="Chromosome 1"/>
</dbReference>
<keyword evidence="1" id="KW-1185">Reference proteome</keyword>
<dbReference type="RefSeq" id="XP_075079333.1">
    <property type="nucleotide sequence ID" value="XM_075223232.1"/>
</dbReference>
<reference evidence="1" key="1">
    <citation type="journal article" date="2014" name="Nat. Commun.">
        <title>The tobacco genome sequence and its comparison with those of tomato and potato.</title>
        <authorList>
            <person name="Sierro N."/>
            <person name="Battey J.N."/>
            <person name="Ouadi S."/>
            <person name="Bakaher N."/>
            <person name="Bovet L."/>
            <person name="Willig A."/>
            <person name="Goepfert S."/>
            <person name="Peitsch M.C."/>
            <person name="Ivanov N.V."/>
        </authorList>
    </citation>
    <scope>NUCLEOTIDE SEQUENCE [LARGE SCALE GENOMIC DNA]</scope>
</reference>
<gene>
    <name evidence="2" type="primary">LOC107823391</name>
</gene>